<evidence type="ECO:0000313" key="3">
    <source>
        <dbReference type="Proteomes" id="UP001153365"/>
    </source>
</evidence>
<accession>A0AAV0AY20</accession>
<dbReference type="AlphaFoldDB" id="A0AAV0AY20"/>
<dbReference type="EMBL" id="CALTRL010001737">
    <property type="protein sequence ID" value="CAH7673526.1"/>
    <property type="molecule type" value="Genomic_DNA"/>
</dbReference>
<proteinExistence type="predicted"/>
<organism evidence="2 3">
    <name type="scientific">Phakopsora pachyrhizi</name>
    <name type="common">Asian soybean rust disease fungus</name>
    <dbReference type="NCBI Taxonomy" id="170000"/>
    <lineage>
        <taxon>Eukaryota</taxon>
        <taxon>Fungi</taxon>
        <taxon>Dikarya</taxon>
        <taxon>Basidiomycota</taxon>
        <taxon>Pucciniomycotina</taxon>
        <taxon>Pucciniomycetes</taxon>
        <taxon>Pucciniales</taxon>
        <taxon>Phakopsoraceae</taxon>
        <taxon>Phakopsora</taxon>
    </lineage>
</organism>
<name>A0AAV0AY20_PHAPC</name>
<comment type="caution">
    <text evidence="2">The sequence shown here is derived from an EMBL/GenBank/DDBJ whole genome shotgun (WGS) entry which is preliminary data.</text>
</comment>
<evidence type="ECO:0000313" key="2">
    <source>
        <dbReference type="EMBL" id="CAH7673526.1"/>
    </source>
</evidence>
<feature type="compositionally biased region" description="Basic and acidic residues" evidence="1">
    <location>
        <begin position="82"/>
        <end position="95"/>
    </location>
</feature>
<keyword evidence="3" id="KW-1185">Reference proteome</keyword>
<protein>
    <submittedName>
        <fullName evidence="2">Uncharacterized protein</fullName>
    </submittedName>
</protein>
<gene>
    <name evidence="2" type="ORF">PPACK8108_LOCUS8396</name>
</gene>
<evidence type="ECO:0000256" key="1">
    <source>
        <dbReference type="SAM" id="MobiDB-lite"/>
    </source>
</evidence>
<dbReference type="Proteomes" id="UP001153365">
    <property type="component" value="Unassembled WGS sequence"/>
</dbReference>
<sequence>MFAAEYVRVKVVEAVHGQAKVARVEVLEVMSGPKIDFDVHAGGEAFRGSEYGGREGVIELMWFTGGRQGSLVTIGSAAKPTEERSNWYHRGKEPGVHGPGRRLGPRVGRARAARVKQETEASIGGWQFLQGIL</sequence>
<feature type="region of interest" description="Disordered" evidence="1">
    <location>
        <begin position="82"/>
        <end position="105"/>
    </location>
</feature>
<reference evidence="2" key="1">
    <citation type="submission" date="2022-06" db="EMBL/GenBank/DDBJ databases">
        <authorList>
            <consortium name="SYNGENTA / RWTH Aachen University"/>
        </authorList>
    </citation>
    <scope>NUCLEOTIDE SEQUENCE</scope>
</reference>